<dbReference type="STRING" id="1795827.A7P95_00580"/>
<sequence length="137" mass="15621">MHHNREIIEERICNLLAQGHSLAAICRRKGMPAPSTVYKWLAEKPEFSEQYAHARGQQADFYADEIIEIADNCPPIHEEIAKAKIKIDTRKWKAARLAPKKYSERAELDLKSTDGSMTPIKITRVIIDPKEVPQEAT</sequence>
<dbReference type="Pfam" id="PF20901">
    <property type="entry name" value="Sf6_terminase"/>
    <property type="match status" value="1"/>
</dbReference>
<dbReference type="Gene3D" id="1.10.10.60">
    <property type="entry name" value="Homeodomain-like"/>
    <property type="match status" value="1"/>
</dbReference>
<organism evidence="1 2">
    <name type="scientific">Eikenella longinqua</name>
    <dbReference type="NCBI Taxonomy" id="1795827"/>
    <lineage>
        <taxon>Bacteria</taxon>
        <taxon>Pseudomonadati</taxon>
        <taxon>Pseudomonadota</taxon>
        <taxon>Betaproteobacteria</taxon>
        <taxon>Neisseriales</taxon>
        <taxon>Neisseriaceae</taxon>
        <taxon>Eikenella</taxon>
    </lineage>
</organism>
<proteinExistence type="predicted"/>
<dbReference type="InterPro" id="IPR048683">
    <property type="entry name" value="Sf6_terminase"/>
</dbReference>
<comment type="caution">
    <text evidence="1">The sequence shown here is derived from an EMBL/GenBank/DDBJ whole genome shotgun (WGS) entry which is preliminary data.</text>
</comment>
<dbReference type="RefSeq" id="WP_067589574.1">
    <property type="nucleotide sequence ID" value="NZ_LXSL01000009.1"/>
</dbReference>
<keyword evidence="2" id="KW-1185">Reference proteome</keyword>
<protein>
    <recommendedName>
        <fullName evidence="3">Terminase</fullName>
    </recommendedName>
</protein>
<gene>
    <name evidence="1" type="ORF">A7P95_00580</name>
</gene>
<evidence type="ECO:0000313" key="1">
    <source>
        <dbReference type="EMBL" id="OAM31552.1"/>
    </source>
</evidence>
<evidence type="ECO:0000313" key="2">
    <source>
        <dbReference type="Proteomes" id="UP000077885"/>
    </source>
</evidence>
<accession>A0A1A9S2U2</accession>
<name>A0A1A9S2U2_9NEIS</name>
<dbReference type="Proteomes" id="UP000077885">
    <property type="component" value="Unassembled WGS sequence"/>
</dbReference>
<dbReference type="EMBL" id="LXSL01000009">
    <property type="protein sequence ID" value="OAM31552.1"/>
    <property type="molecule type" value="Genomic_DNA"/>
</dbReference>
<reference evidence="2" key="1">
    <citation type="submission" date="2016-05" db="EMBL/GenBank/DDBJ databases">
        <title>Draft genome of Corynebacterium afermentans subsp. afermentans LCDC 88199T.</title>
        <authorList>
            <person name="Bernier A.-M."/>
            <person name="Bernard K."/>
        </authorList>
    </citation>
    <scope>NUCLEOTIDE SEQUENCE [LARGE SCALE GENOMIC DNA]</scope>
    <source>
        <strain evidence="2">NML02-A-017</strain>
    </source>
</reference>
<evidence type="ECO:0008006" key="3">
    <source>
        <dbReference type="Google" id="ProtNLM"/>
    </source>
</evidence>
<dbReference type="AlphaFoldDB" id="A0A1A9S2U2"/>